<dbReference type="GO" id="GO:0005886">
    <property type="term" value="C:plasma membrane"/>
    <property type="evidence" value="ECO:0007669"/>
    <property type="project" value="UniProtKB-SubCell"/>
</dbReference>
<dbReference type="PROSITE" id="PS51371">
    <property type="entry name" value="CBS"/>
    <property type="match status" value="1"/>
</dbReference>
<evidence type="ECO:0000256" key="3">
    <source>
        <dbReference type="ARBA" id="ARBA00022448"/>
    </source>
</evidence>
<keyword evidence="9" id="KW-0479">Metal-binding</keyword>
<dbReference type="AlphaFoldDB" id="A0A2N3III2"/>
<dbReference type="Gene3D" id="1.25.60.10">
    <property type="entry name" value="MgtE N-terminal domain-like"/>
    <property type="match status" value="1"/>
</dbReference>
<dbReference type="InterPro" id="IPR046342">
    <property type="entry name" value="CBS_dom_sf"/>
</dbReference>
<evidence type="ECO:0000256" key="9">
    <source>
        <dbReference type="RuleBase" id="RU362011"/>
    </source>
</evidence>
<comment type="subunit">
    <text evidence="9">Homodimer.</text>
</comment>
<proteinExistence type="inferred from homology"/>
<dbReference type="Pfam" id="PF03448">
    <property type="entry name" value="MgtE_N"/>
    <property type="match status" value="1"/>
</dbReference>
<evidence type="ECO:0000256" key="7">
    <source>
        <dbReference type="ARBA" id="ARBA00023136"/>
    </source>
</evidence>
<sequence>MQENLPSTLSKELLEELQNAIENLDVAFIKSKIEDELHPADIAALVYELQEEEAHFLLENLSVEVASEVLSELDEDIRKDFFKKLSYEKLAEYINLMDSDDAVDILKELDIQVREEVIATLRDRQKARNIIHLLPYEEGTAGALMAKELIKANINWNIKQCIEEIRRQAEKVEKVYSIYVVDDKNILKGRVSLKKIILSSDDTLIADIYEDEDIVAVESYRTQDEVVEIMQKYDLEAIPVVNVQGKLLGRITIDDIVDVIQERADAERQAMSGLSGDTEEDDSVWQSVKARLPWLIIGMAGGMLAASVTDMLGQPVILLVSVLANFTTLIAGTGGNVGIQSSSVILQSLAHKSVFELSTFQRLFKVLLIALLNGTILGILVLLFCLIFGYEIKVAIVVSAALFSVILLASFTGTLTPLVLNRLGFNPALAAGPFITTANDLIGLAVYFSVARLIYHI</sequence>
<dbReference type="InterPro" id="IPR006668">
    <property type="entry name" value="Mg_transptr_MgtE_intracell_dom"/>
</dbReference>
<evidence type="ECO:0000256" key="6">
    <source>
        <dbReference type="ARBA" id="ARBA00022989"/>
    </source>
</evidence>
<dbReference type="InterPro" id="IPR000644">
    <property type="entry name" value="CBS_dom"/>
</dbReference>
<feature type="transmembrane region" description="Helical" evidence="9">
    <location>
        <begin position="366"/>
        <end position="387"/>
    </location>
</feature>
<dbReference type="Pfam" id="PF01769">
    <property type="entry name" value="MgtE"/>
    <property type="match status" value="1"/>
</dbReference>
<dbReference type="GO" id="GO:0046872">
    <property type="term" value="F:metal ion binding"/>
    <property type="evidence" value="ECO:0007669"/>
    <property type="project" value="UniProtKB-KW"/>
</dbReference>
<evidence type="ECO:0000256" key="8">
    <source>
        <dbReference type="PROSITE-ProRule" id="PRU00703"/>
    </source>
</evidence>
<comment type="similarity">
    <text evidence="2 9">Belongs to the SLC41A transporter family.</text>
</comment>
<keyword evidence="9" id="KW-1003">Cell membrane</keyword>
<dbReference type="EMBL" id="NKXO01000010">
    <property type="protein sequence ID" value="PKQ70135.1"/>
    <property type="molecule type" value="Genomic_DNA"/>
</dbReference>
<evidence type="ECO:0000256" key="4">
    <source>
        <dbReference type="ARBA" id="ARBA00022692"/>
    </source>
</evidence>
<evidence type="ECO:0000313" key="11">
    <source>
        <dbReference type="EMBL" id="PKQ70135.1"/>
    </source>
</evidence>
<name>A0A2N3III2_9BACT</name>
<dbReference type="NCBIfam" id="TIGR00400">
    <property type="entry name" value="mgtE"/>
    <property type="match status" value="1"/>
</dbReference>
<evidence type="ECO:0000256" key="1">
    <source>
        <dbReference type="ARBA" id="ARBA00004141"/>
    </source>
</evidence>
<keyword evidence="8" id="KW-0129">CBS domain</keyword>
<dbReference type="Proteomes" id="UP000233387">
    <property type="component" value="Unassembled WGS sequence"/>
</dbReference>
<dbReference type="InterPro" id="IPR006667">
    <property type="entry name" value="SLC41_membr_dom"/>
</dbReference>
<keyword evidence="5 9" id="KW-0460">Magnesium</keyword>
<organism evidence="11 12">
    <name type="scientific">Raineya orbicola</name>
    <dbReference type="NCBI Taxonomy" id="2016530"/>
    <lineage>
        <taxon>Bacteria</taxon>
        <taxon>Pseudomonadati</taxon>
        <taxon>Bacteroidota</taxon>
        <taxon>Cytophagia</taxon>
        <taxon>Cytophagales</taxon>
        <taxon>Raineyaceae</taxon>
        <taxon>Raineya</taxon>
    </lineage>
</organism>
<dbReference type="InterPro" id="IPR006669">
    <property type="entry name" value="MgtE_transporter"/>
</dbReference>
<comment type="caution">
    <text evidence="11">The sequence shown here is derived from an EMBL/GenBank/DDBJ whole genome shotgun (WGS) entry which is preliminary data.</text>
</comment>
<accession>A0A2N3III2</accession>
<keyword evidence="7 9" id="KW-0472">Membrane</keyword>
<feature type="transmembrane region" description="Helical" evidence="9">
    <location>
        <begin position="434"/>
        <end position="455"/>
    </location>
</feature>
<feature type="domain" description="CBS" evidence="10">
    <location>
        <begin position="210"/>
        <end position="267"/>
    </location>
</feature>
<evidence type="ECO:0000313" key="12">
    <source>
        <dbReference type="Proteomes" id="UP000233387"/>
    </source>
</evidence>
<dbReference type="PANTHER" id="PTHR43773:SF1">
    <property type="entry name" value="MAGNESIUM TRANSPORTER MGTE"/>
    <property type="match status" value="1"/>
</dbReference>
<evidence type="ECO:0000256" key="2">
    <source>
        <dbReference type="ARBA" id="ARBA00009749"/>
    </source>
</evidence>
<keyword evidence="4 9" id="KW-0812">Transmembrane</keyword>
<dbReference type="OrthoDB" id="9790355at2"/>
<comment type="caution">
    <text evidence="9">Lacks conserved residue(s) required for the propagation of feature annotation.</text>
</comment>
<reference evidence="11 12" key="1">
    <citation type="submission" date="2017-06" db="EMBL/GenBank/DDBJ databases">
        <title>Raineya orbicola gen. nov., sp. nov. a slightly thermophilic bacterium of the phylum Bacteroidetes and the description of Raineyaceae fam. nov.</title>
        <authorList>
            <person name="Albuquerque L."/>
            <person name="Polonia A.R.M."/>
            <person name="Barroso C."/>
            <person name="Froufe H.J.C."/>
            <person name="Lage O."/>
            <person name="Lobo-Da-Cunha A."/>
            <person name="Egas C."/>
            <person name="Da Costa M.S."/>
        </authorList>
    </citation>
    <scope>NUCLEOTIDE SEQUENCE [LARGE SCALE GENOMIC DNA]</scope>
    <source>
        <strain evidence="11 12">SPSPC-11</strain>
    </source>
</reference>
<dbReference type="Gene3D" id="1.10.357.20">
    <property type="entry name" value="SLC41 divalent cation transporters, integral membrane domain"/>
    <property type="match status" value="1"/>
</dbReference>
<feature type="transmembrane region" description="Helical" evidence="9">
    <location>
        <begin position="394"/>
        <end position="414"/>
    </location>
</feature>
<comment type="subcellular location">
    <subcellularLocation>
        <location evidence="9">Cell membrane</location>
        <topology evidence="9">Multi-pass membrane protein</topology>
    </subcellularLocation>
    <subcellularLocation>
        <location evidence="1">Membrane</location>
        <topology evidence="1">Multi-pass membrane protein</topology>
    </subcellularLocation>
</comment>
<dbReference type="SMART" id="SM00924">
    <property type="entry name" value="MgtE_N"/>
    <property type="match status" value="1"/>
</dbReference>
<dbReference type="SUPFAM" id="SSF54631">
    <property type="entry name" value="CBS-domain pair"/>
    <property type="match status" value="1"/>
</dbReference>
<dbReference type="InterPro" id="IPR036739">
    <property type="entry name" value="SLC41_membr_dom_sf"/>
</dbReference>
<dbReference type="SUPFAM" id="SSF158791">
    <property type="entry name" value="MgtE N-terminal domain-like"/>
    <property type="match status" value="1"/>
</dbReference>
<keyword evidence="6 9" id="KW-1133">Transmembrane helix</keyword>
<dbReference type="SUPFAM" id="SSF161093">
    <property type="entry name" value="MgtE membrane domain-like"/>
    <property type="match status" value="1"/>
</dbReference>
<dbReference type="SMART" id="SM00116">
    <property type="entry name" value="CBS"/>
    <property type="match status" value="1"/>
</dbReference>
<dbReference type="GO" id="GO:0015095">
    <property type="term" value="F:magnesium ion transmembrane transporter activity"/>
    <property type="evidence" value="ECO:0007669"/>
    <property type="project" value="UniProtKB-UniRule"/>
</dbReference>
<keyword evidence="12" id="KW-1185">Reference proteome</keyword>
<dbReference type="PANTHER" id="PTHR43773">
    <property type="entry name" value="MAGNESIUM TRANSPORTER MGTE"/>
    <property type="match status" value="1"/>
</dbReference>
<protein>
    <recommendedName>
        <fullName evidence="9">Magnesium transporter MgtE</fullName>
    </recommendedName>
</protein>
<evidence type="ECO:0000256" key="5">
    <source>
        <dbReference type="ARBA" id="ARBA00022842"/>
    </source>
</evidence>
<gene>
    <name evidence="11" type="ORF">Rain11_0795</name>
</gene>
<evidence type="ECO:0000259" key="10">
    <source>
        <dbReference type="PROSITE" id="PS51371"/>
    </source>
</evidence>
<dbReference type="CDD" id="cd04606">
    <property type="entry name" value="CBS_pair_Mg_transporter"/>
    <property type="match status" value="1"/>
</dbReference>
<dbReference type="Gene3D" id="3.10.580.10">
    <property type="entry name" value="CBS-domain"/>
    <property type="match status" value="1"/>
</dbReference>
<dbReference type="InterPro" id="IPR038076">
    <property type="entry name" value="MgtE_N_sf"/>
</dbReference>
<keyword evidence="3 9" id="KW-0813">Transport</keyword>
<dbReference type="Pfam" id="PF00571">
    <property type="entry name" value="CBS"/>
    <property type="match status" value="2"/>
</dbReference>
<comment type="function">
    <text evidence="9">Acts as a magnesium transporter.</text>
</comment>